<organism evidence="6 7">
    <name type="scientific">Paenibacillus gyeongsangnamensis</name>
    <dbReference type="NCBI Taxonomy" id="3388067"/>
    <lineage>
        <taxon>Bacteria</taxon>
        <taxon>Bacillati</taxon>
        <taxon>Bacillota</taxon>
        <taxon>Bacilli</taxon>
        <taxon>Bacillales</taxon>
        <taxon>Paenibacillaceae</taxon>
        <taxon>Paenibacillus</taxon>
    </lineage>
</organism>
<protein>
    <submittedName>
        <fullName evidence="6">Metallophosphoesterase</fullName>
    </submittedName>
</protein>
<gene>
    <name evidence="6" type="ORF">O9H85_03585</name>
</gene>
<name>A0ABT4Q3S9_9BACL</name>
<dbReference type="InterPro" id="IPR050884">
    <property type="entry name" value="CNP_phosphodiesterase-III"/>
</dbReference>
<evidence type="ECO:0000313" key="6">
    <source>
        <dbReference type="EMBL" id="MCZ8511530.1"/>
    </source>
</evidence>
<evidence type="ECO:0000256" key="3">
    <source>
        <dbReference type="ARBA" id="ARBA00023004"/>
    </source>
</evidence>
<accession>A0ABT4Q3S9</accession>
<proteinExistence type="inferred from homology"/>
<dbReference type="PANTHER" id="PTHR42988">
    <property type="entry name" value="PHOSPHOHYDROLASE"/>
    <property type="match status" value="1"/>
</dbReference>
<evidence type="ECO:0000256" key="2">
    <source>
        <dbReference type="ARBA" id="ARBA00022801"/>
    </source>
</evidence>
<sequence>MLKIALMGDLHYPAVTKEDNPLLIEARDQFFKYYFQTFLETEADYHISIGDITHLGIREEFEAIHHYVRNGSRNFRFVLGNHDILAYPKSELLQYTNQPRYSVIETDEALLVFLDTTKELELHGWGLDAEQWEWLPEQLRRSEDKALMIFAHHPVPGTTSSSPGTDAPFEPFQDIRPLLSSHKGTGLYFNGHTHTHSIVEKDSWHYIQTAAAICHPSIRIIELNNNQVQIKSIELDDEPFMRNRQYLHDHLKGFHRPKGTIYESKDLSHTLTINKRN</sequence>
<keyword evidence="7" id="KW-1185">Reference proteome</keyword>
<evidence type="ECO:0000313" key="7">
    <source>
        <dbReference type="Proteomes" id="UP001527882"/>
    </source>
</evidence>
<dbReference type="EMBL" id="JAQAGZ010000002">
    <property type="protein sequence ID" value="MCZ8511530.1"/>
    <property type="molecule type" value="Genomic_DNA"/>
</dbReference>
<keyword evidence="3" id="KW-0408">Iron</keyword>
<comment type="caution">
    <text evidence="6">The sequence shown here is derived from an EMBL/GenBank/DDBJ whole genome shotgun (WGS) entry which is preliminary data.</text>
</comment>
<keyword evidence="2" id="KW-0378">Hydrolase</keyword>
<evidence type="ECO:0000256" key="1">
    <source>
        <dbReference type="ARBA" id="ARBA00022723"/>
    </source>
</evidence>
<feature type="domain" description="Calcineurin-like phosphoesterase" evidence="5">
    <location>
        <begin position="2"/>
        <end position="195"/>
    </location>
</feature>
<dbReference type="InterPro" id="IPR029052">
    <property type="entry name" value="Metallo-depent_PP-like"/>
</dbReference>
<dbReference type="PANTHER" id="PTHR42988:SF2">
    <property type="entry name" value="CYCLIC NUCLEOTIDE PHOSPHODIESTERASE CBUA0032-RELATED"/>
    <property type="match status" value="1"/>
</dbReference>
<dbReference type="Proteomes" id="UP001527882">
    <property type="component" value="Unassembled WGS sequence"/>
</dbReference>
<dbReference type="InterPro" id="IPR004843">
    <property type="entry name" value="Calcineurin-like_PHP"/>
</dbReference>
<dbReference type="SUPFAM" id="SSF56300">
    <property type="entry name" value="Metallo-dependent phosphatases"/>
    <property type="match status" value="1"/>
</dbReference>
<dbReference type="Pfam" id="PF00149">
    <property type="entry name" value="Metallophos"/>
    <property type="match status" value="1"/>
</dbReference>
<dbReference type="Gene3D" id="3.60.21.10">
    <property type="match status" value="1"/>
</dbReference>
<dbReference type="RefSeq" id="WP_269879928.1">
    <property type="nucleotide sequence ID" value="NZ_JAQAGZ010000002.1"/>
</dbReference>
<evidence type="ECO:0000259" key="5">
    <source>
        <dbReference type="Pfam" id="PF00149"/>
    </source>
</evidence>
<keyword evidence="1" id="KW-0479">Metal-binding</keyword>
<reference evidence="6 7" key="1">
    <citation type="submission" date="2022-12" db="EMBL/GenBank/DDBJ databases">
        <title>Draft genome sequence of Paenibacillus sp. dW9.</title>
        <authorList>
            <person name="Choi E.-W."/>
            <person name="Kim D.-U."/>
        </authorList>
    </citation>
    <scope>NUCLEOTIDE SEQUENCE [LARGE SCALE GENOMIC DNA]</scope>
    <source>
        <strain evidence="7">dW9</strain>
    </source>
</reference>
<comment type="similarity">
    <text evidence="4">Belongs to the cyclic nucleotide phosphodiesterase class-III family.</text>
</comment>
<evidence type="ECO:0000256" key="4">
    <source>
        <dbReference type="ARBA" id="ARBA00025742"/>
    </source>
</evidence>